<dbReference type="OrthoDB" id="9802264at2"/>
<reference evidence="10 11" key="1">
    <citation type="submission" date="2018-01" db="EMBL/GenBank/DDBJ databases">
        <title>The draft genome sequence of Cohaesibacter sp. H1304.</title>
        <authorList>
            <person name="Wang N.-N."/>
            <person name="Du Z.-J."/>
        </authorList>
    </citation>
    <scope>NUCLEOTIDE SEQUENCE [LARGE SCALE GENOMIC DNA]</scope>
    <source>
        <strain evidence="10 11">H1304</strain>
    </source>
</reference>
<keyword evidence="7" id="KW-1278">Translocase</keyword>
<dbReference type="InterPro" id="IPR050093">
    <property type="entry name" value="ABC_SmlMolc_Importer"/>
</dbReference>
<keyword evidence="8" id="KW-0472">Membrane</keyword>
<evidence type="ECO:0000256" key="6">
    <source>
        <dbReference type="ARBA" id="ARBA00022840"/>
    </source>
</evidence>
<keyword evidence="2" id="KW-0813">Transport</keyword>
<dbReference type="PANTHER" id="PTHR42781:SF1">
    <property type="entry name" value="THIAMINE IMPORT ATP-BINDING PROTEIN THIQ"/>
    <property type="match status" value="1"/>
</dbReference>
<dbReference type="Gene3D" id="3.40.50.300">
    <property type="entry name" value="P-loop containing nucleotide triphosphate hydrolases"/>
    <property type="match status" value="1"/>
</dbReference>
<dbReference type="NCBIfam" id="TIGR01277">
    <property type="entry name" value="thiQ"/>
    <property type="match status" value="1"/>
</dbReference>
<evidence type="ECO:0000256" key="8">
    <source>
        <dbReference type="ARBA" id="ARBA00023136"/>
    </source>
</evidence>
<dbReference type="PROSITE" id="PS50893">
    <property type="entry name" value="ABC_TRANSPORTER_2"/>
    <property type="match status" value="1"/>
</dbReference>
<dbReference type="InterPro" id="IPR027417">
    <property type="entry name" value="P-loop_NTPase"/>
</dbReference>
<dbReference type="GO" id="GO:0016020">
    <property type="term" value="C:membrane"/>
    <property type="evidence" value="ECO:0007669"/>
    <property type="project" value="InterPro"/>
</dbReference>
<comment type="similarity">
    <text evidence="1">Belongs to the ABC transporter superfamily.</text>
</comment>
<dbReference type="Proteomes" id="UP000234881">
    <property type="component" value="Unassembled WGS sequence"/>
</dbReference>
<evidence type="ECO:0000256" key="5">
    <source>
        <dbReference type="ARBA" id="ARBA00022741"/>
    </source>
</evidence>
<keyword evidence="5" id="KW-0547">Nucleotide-binding</keyword>
<dbReference type="GO" id="GO:0042626">
    <property type="term" value="F:ATPase-coupled transmembrane transporter activity"/>
    <property type="evidence" value="ECO:0007669"/>
    <property type="project" value="InterPro"/>
</dbReference>
<dbReference type="InterPro" id="IPR003439">
    <property type="entry name" value="ABC_transporter-like_ATP-bd"/>
</dbReference>
<feature type="domain" description="ABC transporter" evidence="9">
    <location>
        <begin position="1"/>
        <end position="215"/>
    </location>
</feature>
<keyword evidence="6 10" id="KW-0067">ATP-binding</keyword>
<dbReference type="InterPro" id="IPR003593">
    <property type="entry name" value="AAA+_ATPase"/>
</dbReference>
<dbReference type="Pfam" id="PF00005">
    <property type="entry name" value="ABC_tran"/>
    <property type="match status" value="1"/>
</dbReference>
<proteinExistence type="inferred from homology"/>
<dbReference type="GO" id="GO:0005524">
    <property type="term" value="F:ATP binding"/>
    <property type="evidence" value="ECO:0007669"/>
    <property type="project" value="UniProtKB-KW"/>
</dbReference>
<evidence type="ECO:0000256" key="4">
    <source>
        <dbReference type="ARBA" id="ARBA00022519"/>
    </source>
</evidence>
<dbReference type="InterPro" id="IPR005968">
    <property type="entry name" value="Thiamine_ABC_ThiQ"/>
</dbReference>
<evidence type="ECO:0000259" key="9">
    <source>
        <dbReference type="PROSITE" id="PS50893"/>
    </source>
</evidence>
<evidence type="ECO:0000256" key="1">
    <source>
        <dbReference type="ARBA" id="ARBA00005417"/>
    </source>
</evidence>
<dbReference type="GO" id="GO:0016887">
    <property type="term" value="F:ATP hydrolysis activity"/>
    <property type="evidence" value="ECO:0007669"/>
    <property type="project" value="InterPro"/>
</dbReference>
<dbReference type="SMART" id="SM00382">
    <property type="entry name" value="AAA"/>
    <property type="match status" value="1"/>
</dbReference>
<keyword evidence="3" id="KW-1003">Cell membrane</keyword>
<evidence type="ECO:0000256" key="7">
    <source>
        <dbReference type="ARBA" id="ARBA00022967"/>
    </source>
</evidence>
<gene>
    <name evidence="10" type="primary">thiQ</name>
    <name evidence="10" type="ORF">C0081_00105</name>
</gene>
<keyword evidence="11" id="KW-1185">Reference proteome</keyword>
<dbReference type="AlphaFoldDB" id="A0A2N5XXJ6"/>
<dbReference type="SUPFAM" id="SSF52540">
    <property type="entry name" value="P-loop containing nucleoside triphosphate hydrolases"/>
    <property type="match status" value="1"/>
</dbReference>
<evidence type="ECO:0000313" key="11">
    <source>
        <dbReference type="Proteomes" id="UP000234881"/>
    </source>
</evidence>
<dbReference type="GO" id="GO:0071934">
    <property type="term" value="P:thiamine transmembrane transport"/>
    <property type="evidence" value="ECO:0007669"/>
    <property type="project" value="InterPro"/>
</dbReference>
<dbReference type="PROSITE" id="PS00211">
    <property type="entry name" value="ABC_TRANSPORTER_1"/>
    <property type="match status" value="1"/>
</dbReference>
<comment type="caution">
    <text evidence="10">The sequence shown here is derived from an EMBL/GenBank/DDBJ whole genome shotgun (WGS) entry which is preliminary data.</text>
</comment>
<accession>A0A2N5XXJ6</accession>
<keyword evidence="4" id="KW-0997">Cell inner membrane</keyword>
<name>A0A2N5XXJ6_9HYPH</name>
<sequence length="215" mass="22964">MTIDLTVEKGHFCALIGPSGAGKSTILNAIAGFLPHASNQLFINGVDMAGQKPAERPVSMLFQDHNLFAHMTIGQNVALGINPTLKLSQTDKLAVQEALEQVGLDSMADRLPRALSGGQRQRASLARAMLRQKPVLLLDEPFAALGPALRKDMLKLVSNLATRSGQTVIMVTHHPEDAQIAADQTALVHNGRITQSGPTEEVFATPSASLRSYLG</sequence>
<dbReference type="InterPro" id="IPR017871">
    <property type="entry name" value="ABC_transporter-like_CS"/>
</dbReference>
<evidence type="ECO:0000256" key="2">
    <source>
        <dbReference type="ARBA" id="ARBA00022448"/>
    </source>
</evidence>
<protein>
    <submittedName>
        <fullName evidence="10">Thiamine ABC transporter ATP-binding protein</fullName>
    </submittedName>
</protein>
<dbReference type="EMBL" id="PKUQ01000001">
    <property type="protein sequence ID" value="PLW79233.1"/>
    <property type="molecule type" value="Genomic_DNA"/>
</dbReference>
<evidence type="ECO:0000313" key="10">
    <source>
        <dbReference type="EMBL" id="PLW79233.1"/>
    </source>
</evidence>
<dbReference type="PANTHER" id="PTHR42781">
    <property type="entry name" value="SPERMIDINE/PUTRESCINE IMPORT ATP-BINDING PROTEIN POTA"/>
    <property type="match status" value="1"/>
</dbReference>
<organism evidence="10 11">
    <name type="scientific">Cohaesibacter celericrescens</name>
    <dbReference type="NCBI Taxonomy" id="2067669"/>
    <lineage>
        <taxon>Bacteria</taxon>
        <taxon>Pseudomonadati</taxon>
        <taxon>Pseudomonadota</taxon>
        <taxon>Alphaproteobacteria</taxon>
        <taxon>Hyphomicrobiales</taxon>
        <taxon>Cohaesibacteraceae</taxon>
    </lineage>
</organism>
<evidence type="ECO:0000256" key="3">
    <source>
        <dbReference type="ARBA" id="ARBA00022475"/>
    </source>
</evidence>